<gene>
    <name evidence="2" type="ORF">Poly41_67240</name>
</gene>
<dbReference type="GO" id="GO:0005975">
    <property type="term" value="P:carbohydrate metabolic process"/>
    <property type="evidence" value="ECO:0007669"/>
    <property type="project" value="InterPro"/>
</dbReference>
<feature type="region of interest" description="Disordered" evidence="1">
    <location>
        <begin position="583"/>
        <end position="604"/>
    </location>
</feature>
<dbReference type="InterPro" id="IPR008928">
    <property type="entry name" value="6-hairpin_glycosidase_sf"/>
</dbReference>
<dbReference type="Proteomes" id="UP000319143">
    <property type="component" value="Unassembled WGS sequence"/>
</dbReference>
<keyword evidence="3" id="KW-1185">Reference proteome</keyword>
<organism evidence="2 3">
    <name type="scientific">Novipirellula artificiosorum</name>
    <dbReference type="NCBI Taxonomy" id="2528016"/>
    <lineage>
        <taxon>Bacteria</taxon>
        <taxon>Pseudomonadati</taxon>
        <taxon>Planctomycetota</taxon>
        <taxon>Planctomycetia</taxon>
        <taxon>Pirellulales</taxon>
        <taxon>Pirellulaceae</taxon>
        <taxon>Novipirellula</taxon>
    </lineage>
</organism>
<sequence>MCDEPISVGVPVPDRNTSDTANWVVTDERGEECANQSQILATWPSGNPRWILVTTLVSITAGKTQHFSFSCVPKVSRISDETTFDLHKACFTVPWGHVTTDASSEQLLVLMGEDTDATPKLEIGMSADRHSGEKMQAKICKSKLTATGPLFSTVHLQGDLGTRRCIQFFADLTLFCHRPLLKLEISVRNPRRAEHPGGFWDLGDFNSERLHSLSVKLSTSLPIDRRILWKESPTEPTRQTNAEQWRLVQETSGGENWNSRVHLDAHGKAPRVTNGYQVVFESEHFEGQRASPSVGLCSSDAHIQVAVPEFWQKFPNAIHVHGGDIEVQIFPEQEGWIHELQPGEQTTSTLWLELGCGEGDSSSLDWVHQPATAAPTVDCLRNSGGLEWFSPVTSVNDSFCHDLLQDAVEGPRNFFRKRESIDEYGWRNFGDTWADHEEAYATQPKPLISHFNNQYDLLHGLLRQYLLSGDNRWWELASPLARHIIDIDIYHTQLDRSVYNGGLFWHTAHYLDAGTCTHRSMSRTMLGQRHPAGGGGPGNEHNYTTGLLLYYFLTGDQRSKESVLSLADWVIAMDDGSQHLLAPLSSAPTGNASSTSEADFHGPGRGAGNSINALLDAWQLTHDEKYLQKTTELIFRVVHPNDCPQELQLDNAELRWSYTVCLQSLIRYLEIAGTQSHEVNAYVRACLDQYGHWMLENESLYLDAPEQLEFPTETWAAQDLRKGTTLMLIGHSVVGGEEGEKMFARGRDLFGTAWAQLQTFNTRDFTRPLAIALQQLPIFQYASSIGSRLQTSEGTTSSSSWQPKQIFRSQKQRIREQLRSPRDMVTMLGQALRPRPWIRSFRQTSLATRLNRYFSR</sequence>
<evidence type="ECO:0000313" key="2">
    <source>
        <dbReference type="EMBL" id="TWU29152.1"/>
    </source>
</evidence>
<name>A0A5C6CX51_9BACT</name>
<accession>A0A5C6CX51</accession>
<dbReference type="AlphaFoldDB" id="A0A5C6CX51"/>
<reference evidence="2 3" key="1">
    <citation type="submission" date="2019-02" db="EMBL/GenBank/DDBJ databases">
        <title>Deep-cultivation of Planctomycetes and their phenomic and genomic characterization uncovers novel biology.</title>
        <authorList>
            <person name="Wiegand S."/>
            <person name="Jogler M."/>
            <person name="Boedeker C."/>
            <person name="Pinto D."/>
            <person name="Vollmers J."/>
            <person name="Rivas-Marin E."/>
            <person name="Kohn T."/>
            <person name="Peeters S.H."/>
            <person name="Heuer A."/>
            <person name="Rast P."/>
            <person name="Oberbeckmann S."/>
            <person name="Bunk B."/>
            <person name="Jeske O."/>
            <person name="Meyerdierks A."/>
            <person name="Storesund J.E."/>
            <person name="Kallscheuer N."/>
            <person name="Luecker S."/>
            <person name="Lage O.M."/>
            <person name="Pohl T."/>
            <person name="Merkel B.J."/>
            <person name="Hornburger P."/>
            <person name="Mueller R.-W."/>
            <person name="Bruemmer F."/>
            <person name="Labrenz M."/>
            <person name="Spormann A.M."/>
            <person name="Op Den Camp H."/>
            <person name="Overmann J."/>
            <person name="Amann R."/>
            <person name="Jetten M.S.M."/>
            <person name="Mascher T."/>
            <person name="Medema M.H."/>
            <person name="Devos D.P."/>
            <person name="Kaster A.-K."/>
            <person name="Ovreas L."/>
            <person name="Rohde M."/>
            <person name="Galperin M.Y."/>
            <person name="Jogler C."/>
        </authorList>
    </citation>
    <scope>NUCLEOTIDE SEQUENCE [LARGE SCALE GENOMIC DNA]</scope>
    <source>
        <strain evidence="2 3">Poly41</strain>
    </source>
</reference>
<protein>
    <submittedName>
        <fullName evidence="2">Uncharacterized protein</fullName>
    </submittedName>
</protein>
<evidence type="ECO:0000313" key="3">
    <source>
        <dbReference type="Proteomes" id="UP000319143"/>
    </source>
</evidence>
<feature type="compositionally biased region" description="Polar residues" evidence="1">
    <location>
        <begin position="586"/>
        <end position="597"/>
    </location>
</feature>
<proteinExistence type="predicted"/>
<dbReference type="EMBL" id="SJPV01000023">
    <property type="protein sequence ID" value="TWU29152.1"/>
    <property type="molecule type" value="Genomic_DNA"/>
</dbReference>
<comment type="caution">
    <text evidence="2">The sequence shown here is derived from an EMBL/GenBank/DDBJ whole genome shotgun (WGS) entry which is preliminary data.</text>
</comment>
<dbReference type="SUPFAM" id="SSF48208">
    <property type="entry name" value="Six-hairpin glycosidases"/>
    <property type="match status" value="1"/>
</dbReference>
<evidence type="ECO:0000256" key="1">
    <source>
        <dbReference type="SAM" id="MobiDB-lite"/>
    </source>
</evidence>